<evidence type="ECO:0000313" key="2">
    <source>
        <dbReference type="Proteomes" id="UP000229847"/>
    </source>
</evidence>
<protein>
    <recommendedName>
        <fullName evidence="3">DUF3800 domain-containing protein</fullName>
    </recommendedName>
</protein>
<comment type="caution">
    <text evidence="1">The sequence shown here is derived from an EMBL/GenBank/DDBJ whole genome shotgun (WGS) entry which is preliminary data.</text>
</comment>
<proteinExistence type="predicted"/>
<gene>
    <name evidence="1" type="ORF">COX03_00895</name>
</gene>
<name>A0A2H0BJK8_9BACT</name>
<evidence type="ECO:0008006" key="3">
    <source>
        <dbReference type="Google" id="ProtNLM"/>
    </source>
</evidence>
<organism evidence="1 2">
    <name type="scientific">Candidatus Woesebacteria bacterium CG22_combo_CG10-13_8_21_14_all_39_10</name>
    <dbReference type="NCBI Taxonomy" id="1975059"/>
    <lineage>
        <taxon>Bacteria</taxon>
        <taxon>Candidatus Woeseibacteriota</taxon>
    </lineage>
</organism>
<dbReference type="EMBL" id="PCSW01000027">
    <property type="protein sequence ID" value="PIP57847.1"/>
    <property type="molecule type" value="Genomic_DNA"/>
</dbReference>
<sequence>MLYLYGDESNTPGADEVWAVGFLFSTNPKIHMEFIQKLRRECSYLNRELKYSSTDYSQILFAVRLIDYFLNADDLYFKVIIKDNLFFSKEYFDKNYYKLDKKDMAYFSAYAELSKSIKVENFEQNKKLLNIDDKGFRGNVILPRFLKQKDKTIVNVYRRSSSKRNRKGLFTGVSNMIQVSDFLTGLILSFADMHRVKNDASKKHKNIYRKALTSKCRGIKVKCESKLNYYWPSFDHQKINVFYWKNRNAPLGKSLSRS</sequence>
<evidence type="ECO:0000313" key="1">
    <source>
        <dbReference type="EMBL" id="PIP57847.1"/>
    </source>
</evidence>
<dbReference type="Proteomes" id="UP000229847">
    <property type="component" value="Unassembled WGS sequence"/>
</dbReference>
<dbReference type="AlphaFoldDB" id="A0A2H0BJK8"/>
<accession>A0A2H0BJK8</accession>
<reference evidence="1 2" key="1">
    <citation type="submission" date="2017-09" db="EMBL/GenBank/DDBJ databases">
        <title>Depth-based differentiation of microbial function through sediment-hosted aquifers and enrichment of novel symbionts in the deep terrestrial subsurface.</title>
        <authorList>
            <person name="Probst A.J."/>
            <person name="Ladd B."/>
            <person name="Jarett J.K."/>
            <person name="Geller-Mcgrath D.E."/>
            <person name="Sieber C.M."/>
            <person name="Emerson J.B."/>
            <person name="Anantharaman K."/>
            <person name="Thomas B.C."/>
            <person name="Malmstrom R."/>
            <person name="Stieglmeier M."/>
            <person name="Klingl A."/>
            <person name="Woyke T."/>
            <person name="Ryan C.M."/>
            <person name="Banfield J.F."/>
        </authorList>
    </citation>
    <scope>NUCLEOTIDE SEQUENCE [LARGE SCALE GENOMIC DNA]</scope>
    <source>
        <strain evidence="1">CG22_combo_CG10-13_8_21_14_all_39_10</strain>
    </source>
</reference>